<accession>A0A845A8A6</accession>
<proteinExistence type="predicted"/>
<evidence type="ECO:0000256" key="1">
    <source>
        <dbReference type="SAM" id="Coils"/>
    </source>
</evidence>
<dbReference type="Proteomes" id="UP000460561">
    <property type="component" value="Unassembled WGS sequence"/>
</dbReference>
<evidence type="ECO:0008006" key="4">
    <source>
        <dbReference type="Google" id="ProtNLM"/>
    </source>
</evidence>
<keyword evidence="1" id="KW-0175">Coiled coil</keyword>
<sequence length="85" mass="9846">MNLWTTILLIAIAGMIYSAWRSKHLTSNGITEDFLGNQSLDDHRANAELQREVEELRERVQILERIVTDGREASRISSEIEKLRH</sequence>
<feature type="coiled-coil region" evidence="1">
    <location>
        <begin position="39"/>
        <end position="73"/>
    </location>
</feature>
<keyword evidence="3" id="KW-1185">Reference proteome</keyword>
<dbReference type="EMBL" id="WTYQ01000002">
    <property type="protein sequence ID" value="MXP25559.1"/>
    <property type="molecule type" value="Genomic_DNA"/>
</dbReference>
<comment type="caution">
    <text evidence="2">The sequence shown here is derived from an EMBL/GenBank/DDBJ whole genome shotgun (WGS) entry which is preliminary data.</text>
</comment>
<dbReference type="RefSeq" id="WP_160738780.1">
    <property type="nucleotide sequence ID" value="NZ_WTYQ01000002.1"/>
</dbReference>
<name>A0A845A8A6_9SPHN</name>
<organism evidence="2 3">
    <name type="scientific">Altericroceibacterium indicum</name>
    <dbReference type="NCBI Taxonomy" id="374177"/>
    <lineage>
        <taxon>Bacteria</taxon>
        <taxon>Pseudomonadati</taxon>
        <taxon>Pseudomonadota</taxon>
        <taxon>Alphaproteobacteria</taxon>
        <taxon>Sphingomonadales</taxon>
        <taxon>Erythrobacteraceae</taxon>
        <taxon>Altericroceibacterium</taxon>
    </lineage>
</organism>
<evidence type="ECO:0000313" key="2">
    <source>
        <dbReference type="EMBL" id="MXP25559.1"/>
    </source>
</evidence>
<gene>
    <name evidence="2" type="ORF">GRI39_05820</name>
</gene>
<protein>
    <recommendedName>
        <fullName evidence="4">Phage shock protein B</fullName>
    </recommendedName>
</protein>
<dbReference type="OrthoDB" id="7579171at2"/>
<reference evidence="2 3" key="1">
    <citation type="submission" date="2019-12" db="EMBL/GenBank/DDBJ databases">
        <title>Genomic-based taxomic classification of the family Erythrobacteraceae.</title>
        <authorList>
            <person name="Xu L."/>
        </authorList>
    </citation>
    <scope>NUCLEOTIDE SEQUENCE [LARGE SCALE GENOMIC DNA]</scope>
    <source>
        <strain evidence="2 3">DSM 18604</strain>
    </source>
</reference>
<dbReference type="AlphaFoldDB" id="A0A845A8A6"/>
<evidence type="ECO:0000313" key="3">
    <source>
        <dbReference type="Proteomes" id="UP000460561"/>
    </source>
</evidence>